<accession>A0A6V8LKZ8</accession>
<evidence type="ECO:0008006" key="3">
    <source>
        <dbReference type="Google" id="ProtNLM"/>
    </source>
</evidence>
<protein>
    <recommendedName>
        <fullName evidence="3">SsuA/THI5-like domain-containing protein</fullName>
    </recommendedName>
</protein>
<reference evidence="1 2" key="1">
    <citation type="submission" date="2020-04" db="EMBL/GenBank/DDBJ databases">
        <authorList>
            <consortium name="Desulfovibrio sp. FSS-1 genome sequencing consortium"/>
            <person name="Shimoshige H."/>
            <person name="Kobayashi H."/>
            <person name="Maekawa T."/>
        </authorList>
    </citation>
    <scope>NUCLEOTIDE SEQUENCE [LARGE SCALE GENOMIC DNA]</scope>
    <source>
        <strain evidence="1 2">SIID29052-01</strain>
    </source>
</reference>
<sequence>MLEMHGVSRLVASFNDVIPGFVFSGVFFPEKTLSEKPEQVRAFLRGLVRSFEFMRAEEAQAREFIPKYVKVEREVAFASALRDFSGNGRVPDSQLEKQLGLMRDFKLIDEMVPVGNVVDYSFLPAR</sequence>
<name>A0A6V8LKZ8_9BACT</name>
<dbReference type="Proteomes" id="UP000494245">
    <property type="component" value="Unassembled WGS sequence"/>
</dbReference>
<dbReference type="EMBL" id="BLTE01000001">
    <property type="protein sequence ID" value="GFK92364.1"/>
    <property type="molecule type" value="Genomic_DNA"/>
</dbReference>
<organism evidence="1 2">
    <name type="scientific">Fundidesulfovibrio magnetotacticus</name>
    <dbReference type="NCBI Taxonomy" id="2730080"/>
    <lineage>
        <taxon>Bacteria</taxon>
        <taxon>Pseudomonadati</taxon>
        <taxon>Thermodesulfobacteriota</taxon>
        <taxon>Desulfovibrionia</taxon>
        <taxon>Desulfovibrionales</taxon>
        <taxon>Desulfovibrionaceae</taxon>
        <taxon>Fundidesulfovibrio</taxon>
    </lineage>
</organism>
<dbReference type="AlphaFoldDB" id="A0A6V8LKZ8"/>
<reference evidence="1 2" key="2">
    <citation type="submission" date="2020-05" db="EMBL/GenBank/DDBJ databases">
        <title>Draft genome sequence of Desulfovibrio sp. strainFSS-1.</title>
        <authorList>
            <person name="Shimoshige H."/>
            <person name="Kobayashi H."/>
            <person name="Maekawa T."/>
        </authorList>
    </citation>
    <scope>NUCLEOTIDE SEQUENCE [LARGE SCALE GENOMIC DNA]</scope>
    <source>
        <strain evidence="1 2">SIID29052-01</strain>
    </source>
</reference>
<gene>
    <name evidence="1" type="ORF">NNJEOMEG_00189</name>
</gene>
<evidence type="ECO:0000313" key="2">
    <source>
        <dbReference type="Proteomes" id="UP000494245"/>
    </source>
</evidence>
<keyword evidence="2" id="KW-1185">Reference proteome</keyword>
<proteinExistence type="predicted"/>
<comment type="caution">
    <text evidence="1">The sequence shown here is derived from an EMBL/GenBank/DDBJ whole genome shotgun (WGS) entry which is preliminary data.</text>
</comment>
<evidence type="ECO:0000313" key="1">
    <source>
        <dbReference type="EMBL" id="GFK92364.1"/>
    </source>
</evidence>
<dbReference type="RefSeq" id="WP_173080412.1">
    <property type="nucleotide sequence ID" value="NZ_BLTE01000001.1"/>
</dbReference>
<dbReference type="Gene3D" id="3.40.190.10">
    <property type="entry name" value="Periplasmic binding protein-like II"/>
    <property type="match status" value="1"/>
</dbReference>